<dbReference type="GO" id="GO:0009236">
    <property type="term" value="P:cobalamin biosynthetic process"/>
    <property type="evidence" value="ECO:0007669"/>
    <property type="project" value="UniProtKB-UniRule"/>
</dbReference>
<reference evidence="10 11" key="1">
    <citation type="submission" date="2022-10" db="EMBL/GenBank/DDBJ databases">
        <title>The complete genomes of actinobacterial strains from the NBC collection.</title>
        <authorList>
            <person name="Joergensen T.S."/>
            <person name="Alvarez Arevalo M."/>
            <person name="Sterndorff E.B."/>
            <person name="Faurdal D."/>
            <person name="Vuksanovic O."/>
            <person name="Mourched A.-S."/>
            <person name="Charusanti P."/>
            <person name="Shaw S."/>
            <person name="Blin K."/>
            <person name="Weber T."/>
        </authorList>
    </citation>
    <scope>NUCLEOTIDE SEQUENCE [LARGE SCALE GENOMIC DNA]</scope>
    <source>
        <strain evidence="10 11">NBC_00319</strain>
    </source>
</reference>
<evidence type="ECO:0000256" key="1">
    <source>
        <dbReference type="ARBA" id="ARBA00004651"/>
    </source>
</evidence>
<sequence length="317" mass="32756">MINPPSARRVARALGLVAGLGVDLVFADPRRGHPVAGMGTLAGRLERVVYRDNRWAGVVFVGGCLVSVLTIAEPLRRVGGAGAAAATAAATWTVLGGTGLTRVATAVADALDAGDEQAARALIPSLCGRDPESLDRAGMVRATVESVAENTSDATVAPLVWGAVGGVRGLIAYRMINTLDAMVGHRTPRYEQFGWAAARLDDVANLVPARLAGVIVIAIGGRPADAAAAWRRDARAHPSPNAGVVESSFAGALGIGLGGTTVYRHRVEERPRLGDGPAPDVADLRRAITLSRRVQLVSAVLASAASTVGVRPRRRGN</sequence>
<evidence type="ECO:0000256" key="5">
    <source>
        <dbReference type="ARBA" id="ARBA00022573"/>
    </source>
</evidence>
<proteinExistence type="inferred from homology"/>
<dbReference type="InterPro" id="IPR004485">
    <property type="entry name" value="Cobalamin_biosynth_CobD/CbiB"/>
</dbReference>
<dbReference type="Proteomes" id="UP001432128">
    <property type="component" value="Chromosome"/>
</dbReference>
<dbReference type="GO" id="GO:0015420">
    <property type="term" value="F:ABC-type vitamin B12 transporter activity"/>
    <property type="evidence" value="ECO:0007669"/>
    <property type="project" value="UniProtKB-UniRule"/>
</dbReference>
<name>A0AAU4K508_9NOCA</name>
<gene>
    <name evidence="9" type="primary">cobD</name>
    <name evidence="10" type="ORF">OG579_04745</name>
</gene>
<comment type="subcellular location">
    <subcellularLocation>
        <location evidence="1 9">Cell membrane</location>
        <topology evidence="1 9">Multi-pass membrane protein</topology>
    </subcellularLocation>
</comment>
<keyword evidence="7 9" id="KW-1133">Transmembrane helix</keyword>
<dbReference type="NCBIfam" id="NF002276">
    <property type="entry name" value="PRK01209.1-4"/>
    <property type="match status" value="1"/>
</dbReference>
<dbReference type="AlphaFoldDB" id="A0AAU4K508"/>
<dbReference type="Pfam" id="PF03186">
    <property type="entry name" value="CobD_Cbib"/>
    <property type="match status" value="1"/>
</dbReference>
<evidence type="ECO:0000256" key="6">
    <source>
        <dbReference type="ARBA" id="ARBA00022692"/>
    </source>
</evidence>
<evidence type="ECO:0000256" key="7">
    <source>
        <dbReference type="ARBA" id="ARBA00022989"/>
    </source>
</evidence>
<evidence type="ECO:0000256" key="3">
    <source>
        <dbReference type="ARBA" id="ARBA00006263"/>
    </source>
</evidence>
<comment type="caution">
    <text evidence="9">Lacks conserved residue(s) required for the propagation of feature annotation.</text>
</comment>
<dbReference type="PANTHER" id="PTHR34308:SF1">
    <property type="entry name" value="COBALAMIN BIOSYNTHESIS PROTEIN CBIB"/>
    <property type="match status" value="1"/>
</dbReference>
<dbReference type="GO" id="GO:0048472">
    <property type="term" value="F:threonine-phosphate decarboxylase activity"/>
    <property type="evidence" value="ECO:0007669"/>
    <property type="project" value="InterPro"/>
</dbReference>
<evidence type="ECO:0000313" key="11">
    <source>
        <dbReference type="Proteomes" id="UP001432128"/>
    </source>
</evidence>
<keyword evidence="11" id="KW-1185">Reference proteome</keyword>
<accession>A0AAU4K508</accession>
<comment type="function">
    <text evidence="9">Converts cobyric acid to cobinamide by the addition of aminopropanol on the F carboxylic group.</text>
</comment>
<dbReference type="EMBL" id="CP108021">
    <property type="protein sequence ID" value="WUM21119.1"/>
    <property type="molecule type" value="Genomic_DNA"/>
</dbReference>
<keyword evidence="8 9" id="KW-0472">Membrane</keyword>
<dbReference type="PANTHER" id="PTHR34308">
    <property type="entry name" value="COBALAMIN BIOSYNTHESIS PROTEIN CBIB"/>
    <property type="match status" value="1"/>
</dbReference>
<evidence type="ECO:0000256" key="2">
    <source>
        <dbReference type="ARBA" id="ARBA00004953"/>
    </source>
</evidence>
<dbReference type="HAMAP" id="MF_00024">
    <property type="entry name" value="CobD_CbiB"/>
    <property type="match status" value="1"/>
</dbReference>
<keyword evidence="5 9" id="KW-0169">Cobalamin biosynthesis</keyword>
<comment type="pathway">
    <text evidence="2 9">Cofactor biosynthesis; adenosylcobalamin biosynthesis.</text>
</comment>
<dbReference type="KEGG" id="whr:OG579_04745"/>
<keyword evidence="6 9" id="KW-0812">Transmembrane</keyword>
<protein>
    <recommendedName>
        <fullName evidence="9">Cobalamin biosynthesis protein CobD</fullName>
    </recommendedName>
</protein>
<evidence type="ECO:0000256" key="8">
    <source>
        <dbReference type="ARBA" id="ARBA00023136"/>
    </source>
</evidence>
<dbReference type="RefSeq" id="WP_328858274.1">
    <property type="nucleotide sequence ID" value="NZ_CP108021.1"/>
</dbReference>
<dbReference type="GO" id="GO:0005886">
    <property type="term" value="C:plasma membrane"/>
    <property type="evidence" value="ECO:0007669"/>
    <property type="project" value="UniProtKB-SubCell"/>
</dbReference>
<evidence type="ECO:0000313" key="10">
    <source>
        <dbReference type="EMBL" id="WUM21119.1"/>
    </source>
</evidence>
<comment type="similarity">
    <text evidence="3 9">Belongs to the CobD/CbiB family.</text>
</comment>
<organism evidence="10 11">
    <name type="scientific">Williamsia herbipolensis</name>
    <dbReference type="NCBI Taxonomy" id="1603258"/>
    <lineage>
        <taxon>Bacteria</taxon>
        <taxon>Bacillati</taxon>
        <taxon>Actinomycetota</taxon>
        <taxon>Actinomycetes</taxon>
        <taxon>Mycobacteriales</taxon>
        <taxon>Nocardiaceae</taxon>
        <taxon>Williamsia</taxon>
    </lineage>
</organism>
<evidence type="ECO:0000256" key="9">
    <source>
        <dbReference type="HAMAP-Rule" id="MF_00024"/>
    </source>
</evidence>
<evidence type="ECO:0000256" key="4">
    <source>
        <dbReference type="ARBA" id="ARBA00022475"/>
    </source>
</evidence>
<feature type="transmembrane region" description="Helical" evidence="9">
    <location>
        <begin position="55"/>
        <end position="72"/>
    </location>
</feature>
<keyword evidence="4 9" id="KW-1003">Cell membrane</keyword>